<keyword evidence="6" id="KW-1185">Reference proteome</keyword>
<dbReference type="Pfam" id="PF12874">
    <property type="entry name" value="zf-met"/>
    <property type="match status" value="1"/>
</dbReference>
<feature type="region of interest" description="Disordered" evidence="2">
    <location>
        <begin position="1"/>
        <end position="56"/>
    </location>
</feature>
<feature type="compositionally biased region" description="Basic and acidic residues" evidence="2">
    <location>
        <begin position="123"/>
        <end position="147"/>
    </location>
</feature>
<evidence type="ECO:0008006" key="7">
    <source>
        <dbReference type="Google" id="ProtNLM"/>
    </source>
</evidence>
<sequence>MDPVWNVERPLKRPRSIDEEDNISLVSRSPSPPPMDVDTRDPYKYDEYSSKPLPPETITVETRIKPSNRGFAMLAKLGWREGQPLGLSEDGRVDPVPLNLHAGSLGLGRLTQDFRVIETTVSQRRDMDSERMTKESDEQRQTREDNVARSMALQTELSSTIKAFYCELCDKQFTKVAAYTEHTNSYAHHHKARFKDMQSSMRGTLDDADKRKEKERKREERELRKLAAAKGIKLAKSAPAAPAPPMAAAPPAPPAPNPSDMDIDGEPINPPRASGWVPVPPSEPSTSTTAPALAVVEPTIAAQPPASAAVEQPTGKAHASRLGWQQFQKKRR</sequence>
<dbReference type="PROSITE" id="PS50157">
    <property type="entry name" value="ZINC_FINGER_C2H2_2"/>
    <property type="match status" value="1"/>
</dbReference>
<feature type="domain" description="C2H2-type" evidence="3">
    <location>
        <begin position="164"/>
        <end position="193"/>
    </location>
</feature>
<dbReference type="InterPro" id="IPR000467">
    <property type="entry name" value="G_patch_dom"/>
</dbReference>
<dbReference type="Proteomes" id="UP000815677">
    <property type="component" value="Unassembled WGS sequence"/>
</dbReference>
<gene>
    <name evidence="5" type="ORF">MCHLO_05337</name>
</gene>
<feature type="compositionally biased region" description="Basic and acidic residues" evidence="2">
    <location>
        <begin position="204"/>
        <end position="225"/>
    </location>
</feature>
<feature type="compositionally biased region" description="Basic and acidic residues" evidence="2">
    <location>
        <begin position="37"/>
        <end position="49"/>
    </location>
</feature>
<feature type="compositionally biased region" description="Low complexity" evidence="2">
    <location>
        <begin position="284"/>
        <end position="296"/>
    </location>
</feature>
<evidence type="ECO:0000256" key="1">
    <source>
        <dbReference type="PROSITE-ProRule" id="PRU00042"/>
    </source>
</evidence>
<keyword evidence="1" id="KW-0863">Zinc-finger</keyword>
<evidence type="ECO:0000259" key="4">
    <source>
        <dbReference type="PROSITE" id="PS50174"/>
    </source>
</evidence>
<feature type="compositionally biased region" description="Polar residues" evidence="2">
    <location>
        <begin position="323"/>
        <end position="332"/>
    </location>
</feature>
<feature type="compositionally biased region" description="Low complexity" evidence="2">
    <location>
        <begin position="226"/>
        <end position="240"/>
    </location>
</feature>
<evidence type="ECO:0000313" key="5">
    <source>
        <dbReference type="EMBL" id="GAT47896.1"/>
    </source>
</evidence>
<protein>
    <recommendedName>
        <fullName evidence="7">G-patch domain-containing protein</fullName>
    </recommendedName>
</protein>
<dbReference type="SUPFAM" id="SSF57667">
    <property type="entry name" value="beta-beta-alpha zinc fingers"/>
    <property type="match status" value="1"/>
</dbReference>
<evidence type="ECO:0000259" key="3">
    <source>
        <dbReference type="PROSITE" id="PS50157"/>
    </source>
</evidence>
<feature type="region of interest" description="Disordered" evidence="2">
    <location>
        <begin position="122"/>
        <end position="147"/>
    </location>
</feature>
<keyword evidence="1" id="KW-0479">Metal-binding</keyword>
<dbReference type="InterPro" id="IPR036236">
    <property type="entry name" value="Znf_C2H2_sf"/>
</dbReference>
<accession>A0ABQ0L9Y6</accession>
<proteinExistence type="predicted"/>
<dbReference type="PANTHER" id="PTHR47251:SF1">
    <property type="entry name" value="FINGER DOMAIN PROTEIN, PUTATIVE (AFU_ORTHOLOGUE AFUA_3G04180)-RELATED"/>
    <property type="match status" value="1"/>
</dbReference>
<dbReference type="SMART" id="SM00443">
    <property type="entry name" value="G_patch"/>
    <property type="match status" value="1"/>
</dbReference>
<dbReference type="EMBL" id="DF844078">
    <property type="protein sequence ID" value="GAT47896.1"/>
    <property type="molecule type" value="Genomic_DNA"/>
</dbReference>
<organism evidence="5 6">
    <name type="scientific">Mycena chlorophos</name>
    <name type="common">Agaric fungus</name>
    <name type="synonym">Agaricus chlorophos</name>
    <dbReference type="NCBI Taxonomy" id="658473"/>
    <lineage>
        <taxon>Eukaryota</taxon>
        <taxon>Fungi</taxon>
        <taxon>Dikarya</taxon>
        <taxon>Basidiomycota</taxon>
        <taxon>Agaricomycotina</taxon>
        <taxon>Agaricomycetes</taxon>
        <taxon>Agaricomycetidae</taxon>
        <taxon>Agaricales</taxon>
        <taxon>Marasmiineae</taxon>
        <taxon>Mycenaceae</taxon>
        <taxon>Mycena</taxon>
    </lineage>
</organism>
<keyword evidence="1" id="KW-0862">Zinc</keyword>
<feature type="compositionally biased region" description="Pro residues" evidence="2">
    <location>
        <begin position="241"/>
        <end position="257"/>
    </location>
</feature>
<evidence type="ECO:0000313" key="6">
    <source>
        <dbReference type="Proteomes" id="UP000815677"/>
    </source>
</evidence>
<evidence type="ECO:0000256" key="2">
    <source>
        <dbReference type="SAM" id="MobiDB-lite"/>
    </source>
</evidence>
<dbReference type="PANTHER" id="PTHR47251">
    <property type="entry name" value="FINGER DOMAIN PROTEIN, PUTATIVE (AFU_ORTHOLOGUE AFUA_3G04180)-RELATED"/>
    <property type="match status" value="1"/>
</dbReference>
<reference evidence="5" key="1">
    <citation type="submission" date="2014-09" db="EMBL/GenBank/DDBJ databases">
        <title>Genome sequence of the luminous mushroom Mycena chlorophos for searching fungal bioluminescence genes.</title>
        <authorList>
            <person name="Tanaka Y."/>
            <person name="Kasuga D."/>
            <person name="Oba Y."/>
            <person name="Hase S."/>
            <person name="Sato K."/>
            <person name="Oba Y."/>
            <person name="Sakakibara Y."/>
        </authorList>
    </citation>
    <scope>NUCLEOTIDE SEQUENCE</scope>
</reference>
<feature type="region of interest" description="Disordered" evidence="2">
    <location>
        <begin position="190"/>
        <end position="332"/>
    </location>
</feature>
<name>A0ABQ0L9Y6_MYCCL</name>
<dbReference type="PROSITE" id="PS00028">
    <property type="entry name" value="ZINC_FINGER_C2H2_1"/>
    <property type="match status" value="1"/>
</dbReference>
<dbReference type="InterPro" id="IPR013087">
    <property type="entry name" value="Znf_C2H2_type"/>
</dbReference>
<dbReference type="Pfam" id="PF01585">
    <property type="entry name" value="G-patch"/>
    <property type="match status" value="1"/>
</dbReference>
<dbReference type="PROSITE" id="PS50174">
    <property type="entry name" value="G_PATCH"/>
    <property type="match status" value="1"/>
</dbReference>
<feature type="domain" description="G-patch" evidence="4">
    <location>
        <begin position="66"/>
        <end position="112"/>
    </location>
</feature>